<dbReference type="RefSeq" id="WP_173780060.1">
    <property type="nucleotide sequence ID" value="NZ_JABSNO010000022.1"/>
</dbReference>
<comment type="similarity">
    <text evidence="1">Belongs to the CutC family.</text>
</comment>
<accession>A0A8J8G9R5</accession>
<dbReference type="InterPro" id="IPR036822">
    <property type="entry name" value="CutC-like_dom_sf"/>
</dbReference>
<dbReference type="Gene3D" id="3.20.20.380">
    <property type="entry name" value="Copper homeostasis (CutC) domain"/>
    <property type="match status" value="1"/>
</dbReference>
<proteinExistence type="inferred from homology"/>
<dbReference type="PANTHER" id="PTHR12598">
    <property type="entry name" value="COPPER HOMEOSTASIS PROTEIN CUTC"/>
    <property type="match status" value="1"/>
</dbReference>
<dbReference type="InterPro" id="IPR005627">
    <property type="entry name" value="CutC-like"/>
</dbReference>
<dbReference type="Proteomes" id="UP000610746">
    <property type="component" value="Unassembled WGS sequence"/>
</dbReference>
<comment type="caution">
    <text evidence="3">The sequence shown here is derived from an EMBL/GenBank/DDBJ whole genome shotgun (WGS) entry which is preliminary data.</text>
</comment>
<evidence type="ECO:0000256" key="2">
    <source>
        <dbReference type="ARBA" id="ARBA00019014"/>
    </source>
</evidence>
<evidence type="ECO:0000256" key="1">
    <source>
        <dbReference type="ARBA" id="ARBA00007768"/>
    </source>
</evidence>
<evidence type="ECO:0000313" key="3">
    <source>
        <dbReference type="EMBL" id="NRS93501.1"/>
    </source>
</evidence>
<organism evidence="3 4">
    <name type="scientific">Frigoriflavimonas asaccharolytica</name>
    <dbReference type="NCBI Taxonomy" id="2735899"/>
    <lineage>
        <taxon>Bacteria</taxon>
        <taxon>Pseudomonadati</taxon>
        <taxon>Bacteroidota</taxon>
        <taxon>Flavobacteriia</taxon>
        <taxon>Flavobacteriales</taxon>
        <taxon>Weeksellaceae</taxon>
        <taxon>Frigoriflavimonas</taxon>
    </lineage>
</organism>
<dbReference type="GO" id="GO:0005507">
    <property type="term" value="F:copper ion binding"/>
    <property type="evidence" value="ECO:0007669"/>
    <property type="project" value="TreeGrafter"/>
</dbReference>
<evidence type="ECO:0000313" key="4">
    <source>
        <dbReference type="Proteomes" id="UP000610746"/>
    </source>
</evidence>
<keyword evidence="4" id="KW-1185">Reference proteome</keyword>
<dbReference type="AlphaFoldDB" id="A0A8J8G9R5"/>
<name>A0A8J8G9R5_9FLAO</name>
<sequence length="219" mass="24771">MLEIACFDLTSAEIALASVADRIEFCRDRFQGGTTPDLEEFKYLKEKFDKPIYIMIRPKGGDFYYSDDEFAEMIESINKFKKYGADGFVFGILGRQQEIDLERNKFLLDLAHPIPCTFHKAIDRVPDYELGISKIVKLGFHNVLTSGGAENLRDGAENIKKSIEKHSDKINIIIGGGLRSDNIKRVKEETGGSNFHSSAITKYGIFADETEISEIKTWI</sequence>
<gene>
    <name evidence="3" type="ORF">HNQ03_002592</name>
</gene>
<protein>
    <recommendedName>
        <fullName evidence="2">Copper homeostasis protein cutC homolog</fullName>
    </recommendedName>
</protein>
<dbReference type="Pfam" id="PF03932">
    <property type="entry name" value="CutC"/>
    <property type="match status" value="1"/>
</dbReference>
<reference evidence="3" key="1">
    <citation type="submission" date="2020-05" db="EMBL/GenBank/DDBJ databases">
        <title>Genomic Encyclopedia of Type Strains, Phase IV (KMG-V): Genome sequencing to study the core and pangenomes of soil and plant-associated prokaryotes.</title>
        <authorList>
            <person name="Whitman W."/>
        </authorList>
    </citation>
    <scope>NUCLEOTIDE SEQUENCE</scope>
    <source>
        <strain evidence="3">16F</strain>
    </source>
</reference>
<dbReference type="EMBL" id="JABSNO010000022">
    <property type="protein sequence ID" value="NRS93501.1"/>
    <property type="molecule type" value="Genomic_DNA"/>
</dbReference>
<dbReference type="SUPFAM" id="SSF110395">
    <property type="entry name" value="CutC-like"/>
    <property type="match status" value="1"/>
</dbReference>
<dbReference type="PANTHER" id="PTHR12598:SF0">
    <property type="entry name" value="COPPER HOMEOSTASIS PROTEIN CUTC HOMOLOG"/>
    <property type="match status" value="1"/>
</dbReference>